<protein>
    <submittedName>
        <fullName evidence="1">Uncharacterized protein</fullName>
    </submittedName>
</protein>
<dbReference type="RefSeq" id="WP_205042942.1">
    <property type="nucleotide sequence ID" value="NZ_CAJVAX010000017.1"/>
</dbReference>
<comment type="caution">
    <text evidence="1">The sequence shown here is derived from an EMBL/GenBank/DDBJ whole genome shotgun (WGS) entry which is preliminary data.</text>
</comment>
<accession>A0A9W4MFD5</accession>
<dbReference type="AlphaFoldDB" id="A0A9W4MFD5"/>
<dbReference type="EMBL" id="CAJVAX010000017">
    <property type="protein sequence ID" value="CAG7642196.1"/>
    <property type="molecule type" value="Genomic_DNA"/>
</dbReference>
<keyword evidence="2" id="KW-1185">Reference proteome</keyword>
<evidence type="ECO:0000313" key="2">
    <source>
        <dbReference type="Proteomes" id="UP001153328"/>
    </source>
</evidence>
<gene>
    <name evidence="1" type="ORF">SBRY_30619</name>
</gene>
<dbReference type="Proteomes" id="UP001153328">
    <property type="component" value="Unassembled WGS sequence"/>
</dbReference>
<name>A0A9W4MFD5_9ACTN</name>
<proteinExistence type="predicted"/>
<reference evidence="1" key="1">
    <citation type="submission" date="2021-06" db="EMBL/GenBank/DDBJ databases">
        <authorList>
            <person name="Arsene-Ploetze F."/>
        </authorList>
    </citation>
    <scope>NUCLEOTIDE SEQUENCE</scope>
    <source>
        <strain evidence="1">SBRY1</strain>
    </source>
</reference>
<sequence>MLTLTMGATVWVLASAAVSGAVVRLILGVLAVHAARSALRPSDPVQSAQRLAVLRAVLKGVRSRGR</sequence>
<evidence type="ECO:0000313" key="1">
    <source>
        <dbReference type="EMBL" id="CAG7642196.1"/>
    </source>
</evidence>
<organism evidence="1 2">
    <name type="scientific">Actinacidiphila bryophytorum</name>
    <dbReference type="NCBI Taxonomy" id="1436133"/>
    <lineage>
        <taxon>Bacteria</taxon>
        <taxon>Bacillati</taxon>
        <taxon>Actinomycetota</taxon>
        <taxon>Actinomycetes</taxon>
        <taxon>Kitasatosporales</taxon>
        <taxon>Streptomycetaceae</taxon>
        <taxon>Actinacidiphila</taxon>
    </lineage>
</organism>